<evidence type="ECO:0000313" key="1">
    <source>
        <dbReference type="EMBL" id="MBX46139.1"/>
    </source>
</evidence>
<dbReference type="EMBL" id="GGEC01065655">
    <property type="protein sequence ID" value="MBX46139.1"/>
    <property type="molecule type" value="Transcribed_RNA"/>
</dbReference>
<accession>A0A2P2NUM4</accession>
<organism evidence="1">
    <name type="scientific">Rhizophora mucronata</name>
    <name type="common">Asiatic mangrove</name>
    <dbReference type="NCBI Taxonomy" id="61149"/>
    <lineage>
        <taxon>Eukaryota</taxon>
        <taxon>Viridiplantae</taxon>
        <taxon>Streptophyta</taxon>
        <taxon>Embryophyta</taxon>
        <taxon>Tracheophyta</taxon>
        <taxon>Spermatophyta</taxon>
        <taxon>Magnoliopsida</taxon>
        <taxon>eudicotyledons</taxon>
        <taxon>Gunneridae</taxon>
        <taxon>Pentapetalae</taxon>
        <taxon>rosids</taxon>
        <taxon>fabids</taxon>
        <taxon>Malpighiales</taxon>
        <taxon>Rhizophoraceae</taxon>
        <taxon>Rhizophora</taxon>
    </lineage>
</organism>
<reference evidence="1" key="1">
    <citation type="submission" date="2018-02" db="EMBL/GenBank/DDBJ databases">
        <title>Rhizophora mucronata_Transcriptome.</title>
        <authorList>
            <person name="Meera S.P."/>
            <person name="Sreeshan A."/>
            <person name="Augustine A."/>
        </authorList>
    </citation>
    <scope>NUCLEOTIDE SEQUENCE</scope>
    <source>
        <tissue evidence="1">Leaf</tissue>
    </source>
</reference>
<sequence>MIVIANYINSKVIALSFLNKWRLH</sequence>
<proteinExistence type="predicted"/>
<dbReference type="AlphaFoldDB" id="A0A2P2NUM4"/>
<protein>
    <submittedName>
        <fullName evidence="1">Uncharacterized protein</fullName>
    </submittedName>
</protein>
<name>A0A2P2NUM4_RHIMU</name>